<comment type="caution">
    <text evidence="3">The sequence shown here is derived from an EMBL/GenBank/DDBJ whole genome shotgun (WGS) entry which is preliminary data.</text>
</comment>
<evidence type="ECO:0000313" key="3">
    <source>
        <dbReference type="EMBL" id="GAX20565.1"/>
    </source>
</evidence>
<dbReference type="OrthoDB" id="47584at2759"/>
<dbReference type="InterPro" id="IPR049227">
    <property type="entry name" value="DUF6824"/>
</dbReference>
<name>A0A1Z5K2V4_FISSO</name>
<sequence>MEDTDSSTSYLSVSSTSSSHLQEKLPTASSSTFISTARPSTILSHPSSTSTTIEPTRTDPQMWFSQPSEHDIVCGRGKSICAHAGNQKFRRMILARREEYQSTVKRDDKARITAEVVQALCNGPCPSRFLIKDTETHLYREVDMEFAREKVSHALRSRLSSSKMKKKRPAMASDDDSDLQKRRRKTPGNSSYCKWTKEEELQIEIMILEQQQILQTLLQR</sequence>
<gene>
    <name evidence="3" type="ORF">FisN_3Hh585</name>
</gene>
<dbReference type="AlphaFoldDB" id="A0A1Z5K2V4"/>
<dbReference type="EMBL" id="BDSP01000150">
    <property type="protein sequence ID" value="GAX20565.1"/>
    <property type="molecule type" value="Genomic_DNA"/>
</dbReference>
<dbReference type="Pfam" id="PF20710">
    <property type="entry name" value="DUF6824"/>
    <property type="match status" value="1"/>
</dbReference>
<protein>
    <recommendedName>
        <fullName evidence="2">DUF6824 domain-containing protein</fullName>
    </recommendedName>
</protein>
<feature type="domain" description="DUF6824" evidence="2">
    <location>
        <begin position="71"/>
        <end position="156"/>
    </location>
</feature>
<dbReference type="Proteomes" id="UP000198406">
    <property type="component" value="Unassembled WGS sequence"/>
</dbReference>
<proteinExistence type="predicted"/>
<accession>A0A1Z5K2V4</accession>
<feature type="region of interest" description="Disordered" evidence="1">
    <location>
        <begin position="157"/>
        <end position="191"/>
    </location>
</feature>
<dbReference type="InParanoid" id="A0A1Z5K2V4"/>
<reference evidence="3 4" key="1">
    <citation type="journal article" date="2015" name="Plant Cell">
        <title>Oil accumulation by the oleaginous diatom Fistulifera solaris as revealed by the genome and transcriptome.</title>
        <authorList>
            <person name="Tanaka T."/>
            <person name="Maeda Y."/>
            <person name="Veluchamy A."/>
            <person name="Tanaka M."/>
            <person name="Abida H."/>
            <person name="Marechal E."/>
            <person name="Bowler C."/>
            <person name="Muto M."/>
            <person name="Sunaga Y."/>
            <person name="Tanaka M."/>
            <person name="Yoshino T."/>
            <person name="Taniguchi T."/>
            <person name="Fukuda Y."/>
            <person name="Nemoto M."/>
            <person name="Matsumoto M."/>
            <person name="Wong P.S."/>
            <person name="Aburatani S."/>
            <person name="Fujibuchi W."/>
        </authorList>
    </citation>
    <scope>NUCLEOTIDE SEQUENCE [LARGE SCALE GENOMIC DNA]</scope>
    <source>
        <strain evidence="3 4">JPCC DA0580</strain>
    </source>
</reference>
<feature type="region of interest" description="Disordered" evidence="1">
    <location>
        <begin position="1"/>
        <end position="60"/>
    </location>
</feature>
<evidence type="ECO:0000256" key="1">
    <source>
        <dbReference type="SAM" id="MobiDB-lite"/>
    </source>
</evidence>
<feature type="compositionally biased region" description="Polar residues" evidence="1">
    <location>
        <begin position="27"/>
        <end position="60"/>
    </location>
</feature>
<evidence type="ECO:0000259" key="2">
    <source>
        <dbReference type="Pfam" id="PF20710"/>
    </source>
</evidence>
<keyword evidence="4" id="KW-1185">Reference proteome</keyword>
<evidence type="ECO:0000313" key="4">
    <source>
        <dbReference type="Proteomes" id="UP000198406"/>
    </source>
</evidence>
<organism evidence="3 4">
    <name type="scientific">Fistulifera solaris</name>
    <name type="common">Oleaginous diatom</name>
    <dbReference type="NCBI Taxonomy" id="1519565"/>
    <lineage>
        <taxon>Eukaryota</taxon>
        <taxon>Sar</taxon>
        <taxon>Stramenopiles</taxon>
        <taxon>Ochrophyta</taxon>
        <taxon>Bacillariophyta</taxon>
        <taxon>Bacillariophyceae</taxon>
        <taxon>Bacillariophycidae</taxon>
        <taxon>Naviculales</taxon>
        <taxon>Naviculaceae</taxon>
        <taxon>Fistulifera</taxon>
    </lineage>
</organism>
<feature type="compositionally biased region" description="Low complexity" evidence="1">
    <location>
        <begin position="1"/>
        <end position="19"/>
    </location>
</feature>